<dbReference type="Gene3D" id="3.90.1200.10">
    <property type="match status" value="1"/>
</dbReference>
<sequence length="361" mass="41201">MLHPQPRAGCFTPPRGADERSPFETPDRRCKRNGVDGTFDAEPAEGPFSKSEVARALPSHSYQTIDTAYEFTTTTFRKTSRLTVDHPMPDGTIFKWFRSWNHERITNEAKAMELVSRKTTIPLPRLIDHGEHPDGRRYLITERIEGLTLSEIQRRGCLRPLGQSHPGGSVPCQQCFDQAHSNAVDFINTTVLPQLAKLTSHARGIDGFVMPPRWLSPDVQPPWRGMKRWKTLPRQEPEYVFQHGDLGAHNVIVNPDTLQVTALIDWEYAGFYPPGMERWTGTLDRNVYAKLGHDLARPIAEFLGEEYLECYDRWGDKDELKGLIESGQLPHPNDVKTSRILMKSDVHYSERSNEGQLEDLF</sequence>
<dbReference type="InterPro" id="IPR011009">
    <property type="entry name" value="Kinase-like_dom_sf"/>
</dbReference>
<proteinExistence type="predicted"/>
<dbReference type="InterPro" id="IPR002575">
    <property type="entry name" value="Aminoglycoside_PTrfase"/>
</dbReference>
<comment type="caution">
    <text evidence="3">The sequence shown here is derived from an EMBL/GenBank/DDBJ whole genome shotgun (WGS) entry which is preliminary data.</text>
</comment>
<dbReference type="SUPFAM" id="SSF56112">
    <property type="entry name" value="Protein kinase-like (PK-like)"/>
    <property type="match status" value="1"/>
</dbReference>
<feature type="domain" description="Aminoglycoside phosphotransferase" evidence="2">
    <location>
        <begin position="98"/>
        <end position="279"/>
    </location>
</feature>
<name>A0AA35MDJ4_9HYPO</name>
<accession>A0AA35MDJ4</accession>
<organism evidence="3 4">
    <name type="scientific">Clonostachys chloroleuca</name>
    <dbReference type="NCBI Taxonomy" id="1926264"/>
    <lineage>
        <taxon>Eukaryota</taxon>
        <taxon>Fungi</taxon>
        <taxon>Dikarya</taxon>
        <taxon>Ascomycota</taxon>
        <taxon>Pezizomycotina</taxon>
        <taxon>Sordariomycetes</taxon>
        <taxon>Hypocreomycetidae</taxon>
        <taxon>Hypocreales</taxon>
        <taxon>Bionectriaceae</taxon>
        <taxon>Clonostachys</taxon>
    </lineage>
</organism>
<dbReference type="PANTHER" id="PTHR21310">
    <property type="entry name" value="AMINOGLYCOSIDE PHOSPHOTRANSFERASE-RELATED-RELATED"/>
    <property type="match status" value="1"/>
</dbReference>
<dbReference type="EMBL" id="CABFNP030001262">
    <property type="protein sequence ID" value="CAI6095182.1"/>
    <property type="molecule type" value="Genomic_DNA"/>
</dbReference>
<protein>
    <recommendedName>
        <fullName evidence="2">Aminoglycoside phosphotransferase domain-containing protein</fullName>
    </recommendedName>
</protein>
<evidence type="ECO:0000256" key="1">
    <source>
        <dbReference type="SAM" id="MobiDB-lite"/>
    </source>
</evidence>
<dbReference type="Proteomes" id="UP001160390">
    <property type="component" value="Unassembled WGS sequence"/>
</dbReference>
<dbReference type="PANTHER" id="PTHR21310:SF55">
    <property type="entry name" value="AMINOGLYCOSIDE PHOSPHOTRANSFERASE DOMAIN-CONTAINING PROTEIN"/>
    <property type="match status" value="1"/>
</dbReference>
<keyword evidence="4" id="KW-1185">Reference proteome</keyword>
<evidence type="ECO:0000259" key="2">
    <source>
        <dbReference type="Pfam" id="PF01636"/>
    </source>
</evidence>
<dbReference type="InterPro" id="IPR051678">
    <property type="entry name" value="AGP_Transferase"/>
</dbReference>
<evidence type="ECO:0000313" key="3">
    <source>
        <dbReference type="EMBL" id="CAI6095182.1"/>
    </source>
</evidence>
<evidence type="ECO:0000313" key="4">
    <source>
        <dbReference type="Proteomes" id="UP001160390"/>
    </source>
</evidence>
<dbReference type="Pfam" id="PF01636">
    <property type="entry name" value="APH"/>
    <property type="match status" value="1"/>
</dbReference>
<feature type="compositionally biased region" description="Basic and acidic residues" evidence="1">
    <location>
        <begin position="16"/>
        <end position="28"/>
    </location>
</feature>
<feature type="region of interest" description="Disordered" evidence="1">
    <location>
        <begin position="1"/>
        <end position="50"/>
    </location>
</feature>
<dbReference type="CDD" id="cd05120">
    <property type="entry name" value="APH_ChoK_like"/>
    <property type="match status" value="1"/>
</dbReference>
<gene>
    <name evidence="3" type="ORF">CCHLO57077_00013237</name>
</gene>
<dbReference type="AlphaFoldDB" id="A0AA35MDJ4"/>
<reference evidence="3" key="1">
    <citation type="submission" date="2023-01" db="EMBL/GenBank/DDBJ databases">
        <authorList>
            <person name="Piombo E."/>
        </authorList>
    </citation>
    <scope>NUCLEOTIDE SEQUENCE</scope>
</reference>